<proteinExistence type="predicted"/>
<evidence type="ECO:0000313" key="2">
    <source>
        <dbReference type="Proteomes" id="UP000266340"/>
    </source>
</evidence>
<sequence length="128" mass="14337">MSVESRCSRADCILINSVSLASVVQFGDNCKTELRSRALAVQRAVTDFEQDEARFASYGVFFRPELRLSGCTDVRFHSRSDGSSICVRSLYTLAVSASSLIRFGSGESHRAVARIKHIRQFNDNRDIR</sequence>
<comment type="caution">
    <text evidence="1">The sequence shown here is derived from an EMBL/GenBank/DDBJ whole genome shotgun (WGS) entry which is preliminary data.</text>
</comment>
<dbReference type="Proteomes" id="UP000266340">
    <property type="component" value="Unassembled WGS sequence"/>
</dbReference>
<reference evidence="1 2" key="1">
    <citation type="submission" date="2018-09" db="EMBL/GenBank/DDBJ databases">
        <title>Cohnella cavernae sp. nov., isolated from a karst cave.</title>
        <authorList>
            <person name="Zhu H."/>
        </authorList>
    </citation>
    <scope>NUCLEOTIDE SEQUENCE [LARGE SCALE GENOMIC DNA]</scope>
    <source>
        <strain evidence="1 2">K2E09-144</strain>
    </source>
</reference>
<dbReference type="AlphaFoldDB" id="A0A398CDP8"/>
<protein>
    <submittedName>
        <fullName evidence="1">Spore germination protein GerPE</fullName>
    </submittedName>
</protein>
<gene>
    <name evidence="1" type="ORF">D3H35_26575</name>
</gene>
<dbReference type="InterPro" id="IPR024496">
    <property type="entry name" value="Spore_germ_GerPE"/>
</dbReference>
<dbReference type="RefSeq" id="WP_119152154.1">
    <property type="nucleotide sequence ID" value="NZ_JBHSOV010000011.1"/>
</dbReference>
<organism evidence="1 2">
    <name type="scientific">Cohnella faecalis</name>
    <dbReference type="NCBI Taxonomy" id="2315694"/>
    <lineage>
        <taxon>Bacteria</taxon>
        <taxon>Bacillati</taxon>
        <taxon>Bacillota</taxon>
        <taxon>Bacilli</taxon>
        <taxon>Bacillales</taxon>
        <taxon>Paenibacillaceae</taxon>
        <taxon>Cohnella</taxon>
    </lineage>
</organism>
<dbReference type="EMBL" id="QXJM01000048">
    <property type="protein sequence ID" value="RIE00760.1"/>
    <property type="molecule type" value="Genomic_DNA"/>
</dbReference>
<keyword evidence="2" id="KW-1185">Reference proteome</keyword>
<dbReference type="OrthoDB" id="2599887at2"/>
<evidence type="ECO:0000313" key="1">
    <source>
        <dbReference type="EMBL" id="RIE00760.1"/>
    </source>
</evidence>
<accession>A0A398CDP8</accession>
<name>A0A398CDP8_9BACL</name>
<dbReference type="Pfam" id="PF10970">
    <property type="entry name" value="GerPE"/>
    <property type="match status" value="1"/>
</dbReference>